<name>A0A9X6YIN6_BACTU</name>
<dbReference type="RefSeq" id="WP_097877064.1">
    <property type="nucleotide sequence ID" value="NZ_JBALLD010000003.1"/>
</dbReference>
<dbReference type="AlphaFoldDB" id="A0A9X6YIN6"/>
<protein>
    <recommendedName>
        <fullName evidence="6">DUF3307 domain-containing protein</fullName>
    </recommendedName>
</protein>
<dbReference type="EMBL" id="NVMD01000002">
    <property type="protein sequence ID" value="PED16420.1"/>
    <property type="molecule type" value="Genomic_DNA"/>
</dbReference>
<evidence type="ECO:0008006" key="6">
    <source>
        <dbReference type="Google" id="ProtNLM"/>
    </source>
</evidence>
<dbReference type="InterPro" id="IPR021737">
    <property type="entry name" value="Phage_phiKZ_Orf197"/>
</dbReference>
<organism evidence="2 4">
    <name type="scientific">Bacillus thuringiensis</name>
    <dbReference type="NCBI Taxonomy" id="1428"/>
    <lineage>
        <taxon>Bacteria</taxon>
        <taxon>Bacillati</taxon>
        <taxon>Bacillota</taxon>
        <taxon>Bacilli</taxon>
        <taxon>Bacillales</taxon>
        <taxon>Bacillaceae</taxon>
        <taxon>Bacillus</taxon>
        <taxon>Bacillus cereus group</taxon>
    </lineage>
</organism>
<keyword evidence="1" id="KW-0472">Membrane</keyword>
<dbReference type="EMBL" id="NUPM01000005">
    <property type="protein sequence ID" value="PGZ04993.1"/>
    <property type="molecule type" value="Genomic_DNA"/>
</dbReference>
<reference evidence="4 5" key="1">
    <citation type="submission" date="2017-09" db="EMBL/GenBank/DDBJ databases">
        <title>Large-scale bioinformatics analysis of Bacillus genomes uncovers conserved roles of natural products in bacterial physiology.</title>
        <authorList>
            <consortium name="Agbiome Team Llc"/>
            <person name="Bleich R.M."/>
            <person name="Grubbs K.J."/>
            <person name="Santa Maria K.C."/>
            <person name="Allen S.E."/>
            <person name="Farag S."/>
            <person name="Shank E.A."/>
            <person name="Bowers A."/>
        </authorList>
    </citation>
    <scope>NUCLEOTIDE SEQUENCE [LARGE SCALE GENOMIC DNA]</scope>
    <source>
        <strain evidence="3 5">AFS030179</strain>
        <strain evidence="2 4">AFS094940</strain>
    </source>
</reference>
<dbReference type="Proteomes" id="UP000220127">
    <property type="component" value="Unassembled WGS sequence"/>
</dbReference>
<keyword evidence="1" id="KW-1133">Transmembrane helix</keyword>
<dbReference type="Pfam" id="PF11750">
    <property type="entry name" value="DUF3307"/>
    <property type="match status" value="1"/>
</dbReference>
<evidence type="ECO:0000313" key="3">
    <source>
        <dbReference type="EMBL" id="PGZ04993.1"/>
    </source>
</evidence>
<evidence type="ECO:0000256" key="1">
    <source>
        <dbReference type="SAM" id="Phobius"/>
    </source>
</evidence>
<proteinExistence type="predicted"/>
<feature type="transmembrane region" description="Helical" evidence="1">
    <location>
        <begin position="46"/>
        <end position="74"/>
    </location>
</feature>
<gene>
    <name evidence="3" type="ORF">COE48_05260</name>
    <name evidence="2" type="ORF">CON01_00800</name>
</gene>
<accession>A0A9X6YIN6</accession>
<dbReference type="Proteomes" id="UP000223445">
    <property type="component" value="Unassembled WGS sequence"/>
</dbReference>
<evidence type="ECO:0000313" key="5">
    <source>
        <dbReference type="Proteomes" id="UP000223445"/>
    </source>
</evidence>
<comment type="caution">
    <text evidence="2">The sequence shown here is derived from an EMBL/GenBank/DDBJ whole genome shotgun (WGS) entry which is preliminary data.</text>
</comment>
<evidence type="ECO:0000313" key="2">
    <source>
        <dbReference type="EMBL" id="PED16420.1"/>
    </source>
</evidence>
<evidence type="ECO:0000313" key="4">
    <source>
        <dbReference type="Proteomes" id="UP000220127"/>
    </source>
</evidence>
<keyword evidence="1" id="KW-0812">Transmembrane</keyword>
<sequence>MNLALFSAVFIIQFVGHRIGDYLLQTDVQAQNKATNAWARFKHCFVYSFTIAALVGLILQSLELYIIVFLITIIEHMIIDTRKPVLWFKRILETKIARNKNYSPDKLPFFVLIEIDQTIHYTRILVISLLIGYGII</sequence>